<dbReference type="HOGENOM" id="CLU_2872464_0_0_1"/>
<keyword evidence="3" id="KW-1185">Reference proteome</keyword>
<organism evidence="2 3">
    <name type="scientific">Paramecium tetraurelia</name>
    <dbReference type="NCBI Taxonomy" id="5888"/>
    <lineage>
        <taxon>Eukaryota</taxon>
        <taxon>Sar</taxon>
        <taxon>Alveolata</taxon>
        <taxon>Ciliophora</taxon>
        <taxon>Intramacronucleata</taxon>
        <taxon>Oligohymenophorea</taxon>
        <taxon>Peniculida</taxon>
        <taxon>Parameciidae</taxon>
        <taxon>Paramecium</taxon>
    </lineage>
</organism>
<reference evidence="2 3" key="1">
    <citation type="journal article" date="2006" name="Nature">
        <title>Global trends of whole-genome duplications revealed by the ciliate Paramecium tetraurelia.</title>
        <authorList>
            <consortium name="Genoscope"/>
            <person name="Aury J.-M."/>
            <person name="Jaillon O."/>
            <person name="Duret L."/>
            <person name="Noel B."/>
            <person name="Jubin C."/>
            <person name="Porcel B.M."/>
            <person name="Segurens B."/>
            <person name="Daubin V."/>
            <person name="Anthouard V."/>
            <person name="Aiach N."/>
            <person name="Arnaiz O."/>
            <person name="Billaut A."/>
            <person name="Beisson J."/>
            <person name="Blanc I."/>
            <person name="Bouhouche K."/>
            <person name="Camara F."/>
            <person name="Duharcourt S."/>
            <person name="Guigo R."/>
            <person name="Gogendeau D."/>
            <person name="Katinka M."/>
            <person name="Keller A.-M."/>
            <person name="Kissmehl R."/>
            <person name="Klotz C."/>
            <person name="Koll F."/>
            <person name="Le Moue A."/>
            <person name="Lepere C."/>
            <person name="Malinsky S."/>
            <person name="Nowacki M."/>
            <person name="Nowak J.K."/>
            <person name="Plattner H."/>
            <person name="Poulain J."/>
            <person name="Ruiz F."/>
            <person name="Serrano V."/>
            <person name="Zagulski M."/>
            <person name="Dessen P."/>
            <person name="Betermier M."/>
            <person name="Weissenbach J."/>
            <person name="Scarpelli C."/>
            <person name="Schachter V."/>
            <person name="Sperling L."/>
            <person name="Meyer E."/>
            <person name="Cohen J."/>
            <person name="Wincker P."/>
        </authorList>
    </citation>
    <scope>NUCLEOTIDE SEQUENCE [LARGE SCALE GENOMIC DNA]</scope>
    <source>
        <strain evidence="2 3">Stock d4-2</strain>
    </source>
</reference>
<evidence type="ECO:0000313" key="3">
    <source>
        <dbReference type="Proteomes" id="UP000000600"/>
    </source>
</evidence>
<dbReference type="Proteomes" id="UP000000600">
    <property type="component" value="Unassembled WGS sequence"/>
</dbReference>
<evidence type="ECO:0000313" key="2">
    <source>
        <dbReference type="EMBL" id="CAK92032.1"/>
    </source>
</evidence>
<dbReference type="InParanoid" id="A0E9R5"/>
<name>A0E9R5_PARTE</name>
<dbReference type="AlphaFoldDB" id="A0E9R5"/>
<gene>
    <name evidence="2" type="ORF">GSPATT00024763001</name>
</gene>
<dbReference type="KEGG" id="ptm:GSPATT00024763001"/>
<protein>
    <submittedName>
        <fullName evidence="2">Uncharacterized protein</fullName>
    </submittedName>
</protein>
<accession>A0E9R5</accession>
<feature type="region of interest" description="Disordered" evidence="1">
    <location>
        <begin position="33"/>
        <end position="52"/>
    </location>
</feature>
<evidence type="ECO:0000256" key="1">
    <source>
        <dbReference type="SAM" id="MobiDB-lite"/>
    </source>
</evidence>
<dbReference type="RefSeq" id="XP_001459429.1">
    <property type="nucleotide sequence ID" value="XM_001459392.1"/>
</dbReference>
<sequence>MVAEKADLPVPSEICKTEEDLDLDDLIINEMPKTEGPELINSTTDQSQKLNDLASPRRKLVTFD</sequence>
<proteinExistence type="predicted"/>
<dbReference type="GeneID" id="5045214"/>
<dbReference type="EMBL" id="CT868666">
    <property type="protein sequence ID" value="CAK92032.1"/>
    <property type="molecule type" value="Genomic_DNA"/>
</dbReference>
<feature type="compositionally biased region" description="Polar residues" evidence="1">
    <location>
        <begin position="40"/>
        <end position="50"/>
    </location>
</feature>